<evidence type="ECO:0000256" key="1">
    <source>
        <dbReference type="SAM" id="MobiDB-lite"/>
    </source>
</evidence>
<protein>
    <submittedName>
        <fullName evidence="2">Uncharacterized protein</fullName>
    </submittedName>
</protein>
<organism evidence="2">
    <name type="scientific">Ostreococcus tauri</name>
    <name type="common">Marine green alga</name>
    <dbReference type="NCBI Taxonomy" id="70448"/>
    <lineage>
        <taxon>Eukaryota</taxon>
        <taxon>Viridiplantae</taxon>
        <taxon>Chlorophyta</taxon>
        <taxon>Mamiellophyceae</taxon>
        <taxon>Mamiellales</taxon>
        <taxon>Bathycoccaceae</taxon>
        <taxon>Ostreococcus</taxon>
    </lineage>
</organism>
<feature type="compositionally biased region" description="Polar residues" evidence="1">
    <location>
        <begin position="12"/>
        <end position="25"/>
    </location>
</feature>
<dbReference type="EMBL" id="KZ155839">
    <property type="protein sequence ID" value="OUS42104.1"/>
    <property type="molecule type" value="Genomic_DNA"/>
</dbReference>
<reference evidence="2" key="1">
    <citation type="submission" date="2017-04" db="EMBL/GenBank/DDBJ databases">
        <title>Population genomics of picophytoplankton unveils novel chromosome hypervariability.</title>
        <authorList>
            <consortium name="DOE Joint Genome Institute"/>
            <person name="Blanc-Mathieu R."/>
            <person name="Krasovec M."/>
            <person name="Hebrard M."/>
            <person name="Yau S."/>
            <person name="Desgranges E."/>
            <person name="Martin J."/>
            <person name="Schackwitz W."/>
            <person name="Kuo A."/>
            <person name="Salin G."/>
            <person name="Donnadieu C."/>
            <person name="Desdevises Y."/>
            <person name="Sanchez-Ferandin S."/>
            <person name="Moreau H."/>
            <person name="Rivals E."/>
            <person name="Grigoriev I.V."/>
            <person name="Grimsley N."/>
            <person name="Eyre-Walker A."/>
            <person name="Piganeau G."/>
        </authorList>
    </citation>
    <scope>NUCLEOTIDE SEQUENCE [LARGE SCALE GENOMIC DNA]</scope>
    <source>
        <strain evidence="2">RCC 1115</strain>
    </source>
</reference>
<feature type="compositionally biased region" description="Basic and acidic residues" evidence="1">
    <location>
        <begin position="205"/>
        <end position="217"/>
    </location>
</feature>
<feature type="region of interest" description="Disordered" evidence="1">
    <location>
        <begin position="204"/>
        <end position="223"/>
    </location>
</feature>
<sequence>MTGPRARRSALPTGSTARNGSTKSSPRSEARARAAGATAAPVRYDEDGRVQVAKDARKVAVALLANKRRRAISPENVAKVNATALFLVTVSFSYGLNNQHAFLNRVRRSMEEEDVKREAHALVTEECASTSDASENTMDVADDLARTRHAEHVRNPQPFFVQTVHAFSRCDVTAMEAVAELRRVGVRVTTAFMESAHSALSFKDPIPHHSECEDGRGRPGALSEPDVKQLAKIVKHYIRQGIPNSATEHNVRNFFERVARTAVRYGFAVWNADFDVNFKLSEMIIWIESKMSRVFTFDEAKVQLAYEKGVRGVRLLIIRGEDNQRPNLNDAILSERRRAMARWKARKFF</sequence>
<accession>A0A1Y5I1S1</accession>
<feature type="region of interest" description="Disordered" evidence="1">
    <location>
        <begin position="1"/>
        <end position="39"/>
    </location>
</feature>
<proteinExistence type="predicted"/>
<dbReference type="Proteomes" id="UP000195557">
    <property type="component" value="Unassembled WGS sequence"/>
</dbReference>
<dbReference type="AlphaFoldDB" id="A0A1Y5I1S1"/>
<name>A0A1Y5I1S1_OSTTA</name>
<gene>
    <name evidence="2" type="ORF">BE221DRAFT_142813</name>
</gene>
<evidence type="ECO:0000313" key="2">
    <source>
        <dbReference type="EMBL" id="OUS42104.1"/>
    </source>
</evidence>